<dbReference type="Proteomes" id="UP000216052">
    <property type="component" value="Chromosome"/>
</dbReference>
<keyword evidence="2" id="KW-1185">Reference proteome</keyword>
<gene>
    <name evidence="1" type="ORF">SPACI_049700</name>
</gene>
<proteinExistence type="predicted"/>
<name>A0ABZ3J8Y5_SPOA4</name>
<protein>
    <submittedName>
        <fullName evidence="1">Uncharacterized protein</fullName>
    </submittedName>
</protein>
<sequence>MDDNCGKGWLMMKEKQNKTQNNFIALSFYMLYYD</sequence>
<dbReference type="EMBL" id="CP155571">
    <property type="protein sequence ID" value="XFO74859.1"/>
    <property type="molecule type" value="Genomic_DNA"/>
</dbReference>
<evidence type="ECO:0000313" key="1">
    <source>
        <dbReference type="EMBL" id="XFO74859.1"/>
    </source>
</evidence>
<accession>A0ABZ3J8Y5</accession>
<organism evidence="1 2">
    <name type="scientific">Sporomusa acidovorans (strain ATCC 49682 / DSM 3132 / Mol)</name>
    <dbReference type="NCBI Taxonomy" id="1123286"/>
    <lineage>
        <taxon>Bacteria</taxon>
        <taxon>Bacillati</taxon>
        <taxon>Bacillota</taxon>
        <taxon>Negativicutes</taxon>
        <taxon>Selenomonadales</taxon>
        <taxon>Sporomusaceae</taxon>
        <taxon>Sporomusa</taxon>
    </lineage>
</organism>
<reference evidence="1" key="1">
    <citation type="submission" date="2024-05" db="EMBL/GenBank/DDBJ databases">
        <title>Isolation and characterization of Sporomusa carbonis sp. nov., a carboxydotrophic hydrogenogen in the genus of Sporomusa isolated from a charcoal burning pile.</title>
        <authorList>
            <person name="Boeer T."/>
            <person name="Rosenbaum F."/>
            <person name="Eysell L."/>
            <person name="Mueller V."/>
            <person name="Daniel R."/>
            <person name="Poehlein A."/>
        </authorList>
    </citation>
    <scope>NUCLEOTIDE SEQUENCE [LARGE SCALE GENOMIC DNA]</scope>
    <source>
        <strain evidence="1">DSM 3132</strain>
    </source>
</reference>
<evidence type="ECO:0000313" key="2">
    <source>
        <dbReference type="Proteomes" id="UP000216052"/>
    </source>
</evidence>